<proteinExistence type="inferred from homology"/>
<protein>
    <recommendedName>
        <fullName evidence="7">D-arabinitol 2-dehydrogenase [ribulose-forming]</fullName>
        <ecNumber evidence="6">1.1.1.250</ecNumber>
    </recommendedName>
</protein>
<dbReference type="InterPro" id="IPR020904">
    <property type="entry name" value="Sc_DH/Rdtase_CS"/>
</dbReference>
<comment type="caution">
    <text evidence="10">The sequence shown here is derived from an EMBL/GenBank/DDBJ whole genome shotgun (WGS) entry which is preliminary data.</text>
</comment>
<dbReference type="PANTHER" id="PTHR43008:SF4">
    <property type="entry name" value="CHAIN DEHYDROGENASE, PUTATIVE (AFU_ORTHOLOGUE AFUA_4G08710)-RELATED"/>
    <property type="match status" value="1"/>
</dbReference>
<feature type="domain" description="FAD-binding PCMH-type" evidence="9">
    <location>
        <begin position="132"/>
        <end position="313"/>
    </location>
</feature>
<evidence type="ECO:0000256" key="2">
    <source>
        <dbReference type="ARBA" id="ARBA00006484"/>
    </source>
</evidence>
<dbReference type="PRINTS" id="PR00080">
    <property type="entry name" value="SDRFAMILY"/>
</dbReference>
<dbReference type="FunFam" id="3.40.50.720:FF:000240">
    <property type="entry name" value="SDR family oxidoreductase"/>
    <property type="match status" value="1"/>
</dbReference>
<dbReference type="Pfam" id="PF13561">
    <property type="entry name" value="adh_short_C2"/>
    <property type="match status" value="1"/>
</dbReference>
<dbReference type="InterPro" id="IPR036291">
    <property type="entry name" value="NAD(P)-bd_dom_sf"/>
</dbReference>
<dbReference type="GO" id="GO:0047038">
    <property type="term" value="F:D-arabinitol 2-dehydrogenase activity"/>
    <property type="evidence" value="ECO:0007669"/>
    <property type="project" value="UniProtKB-EC"/>
</dbReference>
<dbReference type="AlphaFoldDB" id="A0A8H5CKL0"/>
<dbReference type="Gene3D" id="3.30.465.10">
    <property type="match status" value="2"/>
</dbReference>
<keyword evidence="4" id="KW-0560">Oxidoreductase</keyword>
<dbReference type="GO" id="GO:0071949">
    <property type="term" value="F:FAD binding"/>
    <property type="evidence" value="ECO:0007669"/>
    <property type="project" value="InterPro"/>
</dbReference>
<dbReference type="SUPFAM" id="SSF51735">
    <property type="entry name" value="NAD(P)-binding Rossmann-fold domains"/>
    <property type="match status" value="1"/>
</dbReference>
<dbReference type="InterPro" id="IPR016166">
    <property type="entry name" value="FAD-bd_PCMH"/>
</dbReference>
<dbReference type="InterPro" id="IPR016169">
    <property type="entry name" value="FAD-bd_PCMH_sub2"/>
</dbReference>
<dbReference type="Gene3D" id="3.40.50.720">
    <property type="entry name" value="NAD(P)-binding Rossmann-like Domain"/>
    <property type="match status" value="1"/>
</dbReference>
<keyword evidence="11" id="KW-1185">Reference proteome</keyword>
<name>A0A8H5CKL0_9AGAR</name>
<comment type="similarity">
    <text evidence="1">Belongs to the oxygen-dependent FAD-linked oxidoreductase family.</text>
</comment>
<dbReference type="Pfam" id="PF08031">
    <property type="entry name" value="BBE"/>
    <property type="match status" value="1"/>
</dbReference>
<dbReference type="InterPro" id="IPR002347">
    <property type="entry name" value="SDR_fam"/>
</dbReference>
<sequence>MSVTFSPPVSFTALVFLFALSSVTFAAEPNARSPPTQEQWMTLADELDGRFHTALPVSSPCFEIVNGVHVGRNETECAIVQQGYTSPLFRSPRFSPRMSPHWETCQKTAAKCLLDSSQPNNSVAWEGVDCEQGSVSPYYIDVQSAIDVQVAFRFARETGAVLSVKASGHDYKGRSGAPGSLSLWTRNLNEMSYSANFVPEGGNESFSAITLGAGVPFEDVYAFADANNVTIIGGYHQTIAASGGWVMGGGHSVLSPVYGLGVDRVLQFRIVTPDGQLRVANKIQNPDLFWALRGGGGGTFGVVLESTMLVEPQMKLQVASINFTQTPENAQQFLKLIVNQTPKWSNEGWGGHMRASGFINVNPLLTLEQAKESVQPAVDFALSQNGIAVVEELPSWQAFFSKYVVFAESPVGTPVILGTRLIPVDLFTTEAGKAKFLDVLDNVTTQFNMTPVIVYGTPFLFNHTEGSTSVTSAWRNSLWHMSYHGQWAYNSSVEEIRAQYELISNMTQMLRDISPDSGAYLNEADVHEPNHEESFWGDNYPALLDIKRRYDPDGLLDCWQCVHLEYFTLPTRNVIYIRLGQLRIQLARSSRILLWTDIHRTLIGVLAYLHVEISDNNLHPQIWDCGEVGRQIDGSGLLICIAAVTILRRARLPLPLTMANVVPPAARDQLESRVLPQMILSEASNPLTAPLKVPKGLSPSARTERRFSVEGNAIVTGGSGFLGITSIRALLEHGASGIAIFDVGPSLSKAEGSILNLQQEFPHAKVITFDVDVRDSDSIEAAVKETAEKLGSVDILLCFAGVVSAVHAQDLAIEEWKRTLDVNTTGSWICAQAAGKQMIKQGTGGSILFIASVSGHGVNFPQPQVGYNVSKAAVLHMARSLAAEWARFGIRVNSISPGYLDTILNHGAGLEEGRKIWASRNPMGRMGDPEELTGPVVLLCSKVAGRYITGADLLVDGGQRLLF</sequence>
<dbReference type="Pfam" id="PF01565">
    <property type="entry name" value="FAD_binding_4"/>
    <property type="match status" value="1"/>
</dbReference>
<dbReference type="PROSITE" id="PS00061">
    <property type="entry name" value="ADH_SHORT"/>
    <property type="match status" value="1"/>
</dbReference>
<organism evidence="10 11">
    <name type="scientific">Tetrapyrgos nigripes</name>
    <dbReference type="NCBI Taxonomy" id="182062"/>
    <lineage>
        <taxon>Eukaryota</taxon>
        <taxon>Fungi</taxon>
        <taxon>Dikarya</taxon>
        <taxon>Basidiomycota</taxon>
        <taxon>Agaricomycotina</taxon>
        <taxon>Agaricomycetes</taxon>
        <taxon>Agaricomycetidae</taxon>
        <taxon>Agaricales</taxon>
        <taxon>Marasmiineae</taxon>
        <taxon>Marasmiaceae</taxon>
        <taxon>Tetrapyrgos</taxon>
    </lineage>
</organism>
<evidence type="ECO:0000256" key="4">
    <source>
        <dbReference type="ARBA" id="ARBA00023002"/>
    </source>
</evidence>
<comment type="similarity">
    <text evidence="2">Belongs to the short-chain dehydrogenases/reductases (SDR) family.</text>
</comment>
<gene>
    <name evidence="10" type="ORF">D9758_011847</name>
</gene>
<dbReference type="InterPro" id="IPR006094">
    <property type="entry name" value="Oxid_FAD_bind_N"/>
</dbReference>
<evidence type="ECO:0000256" key="7">
    <source>
        <dbReference type="ARBA" id="ARBA00070881"/>
    </source>
</evidence>
<evidence type="ECO:0000256" key="3">
    <source>
        <dbReference type="ARBA" id="ARBA00022857"/>
    </source>
</evidence>
<dbReference type="EC" id="1.1.1.250" evidence="6"/>
<dbReference type="InterPro" id="IPR012951">
    <property type="entry name" value="BBE"/>
</dbReference>
<dbReference type="SUPFAM" id="SSF56176">
    <property type="entry name" value="FAD-binding/transporter-associated domain-like"/>
    <property type="match status" value="1"/>
</dbReference>
<comment type="pathway">
    <text evidence="5">Carbohydrate metabolism; D-arabinitol metabolism.</text>
</comment>
<evidence type="ECO:0000256" key="5">
    <source>
        <dbReference type="ARBA" id="ARBA00060719"/>
    </source>
</evidence>
<evidence type="ECO:0000256" key="1">
    <source>
        <dbReference type="ARBA" id="ARBA00005466"/>
    </source>
</evidence>
<evidence type="ECO:0000313" key="11">
    <source>
        <dbReference type="Proteomes" id="UP000559256"/>
    </source>
</evidence>
<feature type="signal peptide" evidence="8">
    <location>
        <begin position="1"/>
        <end position="26"/>
    </location>
</feature>
<dbReference type="GO" id="GO:0005975">
    <property type="term" value="P:carbohydrate metabolic process"/>
    <property type="evidence" value="ECO:0007669"/>
    <property type="project" value="UniProtKB-ARBA"/>
</dbReference>
<dbReference type="PROSITE" id="PS51387">
    <property type="entry name" value="FAD_PCMH"/>
    <property type="match status" value="1"/>
</dbReference>
<dbReference type="GO" id="GO:0050664">
    <property type="term" value="F:oxidoreductase activity, acting on NAD(P)H, oxygen as acceptor"/>
    <property type="evidence" value="ECO:0007669"/>
    <property type="project" value="TreeGrafter"/>
</dbReference>
<dbReference type="OrthoDB" id="1888931at2759"/>
<evidence type="ECO:0000256" key="6">
    <source>
        <dbReference type="ARBA" id="ARBA00066831"/>
    </source>
</evidence>
<dbReference type="Proteomes" id="UP000559256">
    <property type="component" value="Unassembled WGS sequence"/>
</dbReference>
<keyword evidence="3" id="KW-0521">NADP</keyword>
<dbReference type="InterPro" id="IPR036318">
    <property type="entry name" value="FAD-bd_PCMH-like_sf"/>
</dbReference>
<evidence type="ECO:0000259" key="9">
    <source>
        <dbReference type="PROSITE" id="PS51387"/>
    </source>
</evidence>
<dbReference type="PANTHER" id="PTHR43008">
    <property type="entry name" value="BENZIL REDUCTASE"/>
    <property type="match status" value="1"/>
</dbReference>
<feature type="chain" id="PRO_5034485563" description="D-arabinitol 2-dehydrogenase [ribulose-forming]" evidence="8">
    <location>
        <begin position="27"/>
        <end position="963"/>
    </location>
</feature>
<evidence type="ECO:0000313" key="10">
    <source>
        <dbReference type="EMBL" id="KAF5343460.1"/>
    </source>
</evidence>
<dbReference type="PRINTS" id="PR00081">
    <property type="entry name" value="GDHRDH"/>
</dbReference>
<accession>A0A8H5CKL0</accession>
<keyword evidence="8" id="KW-0732">Signal</keyword>
<evidence type="ECO:0000256" key="8">
    <source>
        <dbReference type="SAM" id="SignalP"/>
    </source>
</evidence>
<dbReference type="EMBL" id="JAACJM010000140">
    <property type="protein sequence ID" value="KAF5343460.1"/>
    <property type="molecule type" value="Genomic_DNA"/>
</dbReference>
<reference evidence="10 11" key="1">
    <citation type="journal article" date="2020" name="ISME J.">
        <title>Uncovering the hidden diversity of litter-decomposition mechanisms in mushroom-forming fungi.</title>
        <authorList>
            <person name="Floudas D."/>
            <person name="Bentzer J."/>
            <person name="Ahren D."/>
            <person name="Johansson T."/>
            <person name="Persson P."/>
            <person name="Tunlid A."/>
        </authorList>
    </citation>
    <scope>NUCLEOTIDE SEQUENCE [LARGE SCALE GENOMIC DNA]</scope>
    <source>
        <strain evidence="10 11">CBS 291.85</strain>
    </source>
</reference>